<protein>
    <recommendedName>
        <fullName evidence="3">NADP oxidoreductase coenzyme F420-dependent</fullName>
    </recommendedName>
</protein>
<dbReference type="RefSeq" id="WP_091490840.1">
    <property type="nucleotide sequence ID" value="NZ_FOMH01000002.1"/>
</dbReference>
<accession>A0A1I1LL54</accession>
<gene>
    <name evidence="1" type="ORF">SAMN05216297_10291</name>
</gene>
<proteinExistence type="predicted"/>
<reference evidence="2" key="1">
    <citation type="submission" date="2016-10" db="EMBL/GenBank/DDBJ databases">
        <authorList>
            <person name="Varghese N."/>
            <person name="Submissions S."/>
        </authorList>
    </citation>
    <scope>NUCLEOTIDE SEQUENCE [LARGE SCALE GENOMIC DNA]</scope>
    <source>
        <strain evidence="2">CGMCC 1.10370</strain>
    </source>
</reference>
<evidence type="ECO:0000313" key="1">
    <source>
        <dbReference type="EMBL" id="SFC73927.1"/>
    </source>
</evidence>
<organism evidence="1 2">
    <name type="scientific">Flavobacterium phragmitis</name>
    <dbReference type="NCBI Taxonomy" id="739143"/>
    <lineage>
        <taxon>Bacteria</taxon>
        <taxon>Pseudomonadati</taxon>
        <taxon>Bacteroidota</taxon>
        <taxon>Flavobacteriia</taxon>
        <taxon>Flavobacteriales</taxon>
        <taxon>Flavobacteriaceae</taxon>
        <taxon>Flavobacterium</taxon>
    </lineage>
</organism>
<dbReference type="Proteomes" id="UP000199672">
    <property type="component" value="Unassembled WGS sequence"/>
</dbReference>
<dbReference type="EMBL" id="FOMH01000002">
    <property type="protein sequence ID" value="SFC73927.1"/>
    <property type="molecule type" value="Genomic_DNA"/>
</dbReference>
<dbReference type="Gene3D" id="3.40.50.720">
    <property type="entry name" value="NAD(P)-binding Rossmann-like Domain"/>
    <property type="match status" value="1"/>
</dbReference>
<keyword evidence="2" id="KW-1185">Reference proteome</keyword>
<dbReference type="AlphaFoldDB" id="A0A1I1LL54"/>
<name>A0A1I1LL54_9FLAO</name>
<evidence type="ECO:0000313" key="2">
    <source>
        <dbReference type="Proteomes" id="UP000199672"/>
    </source>
</evidence>
<evidence type="ECO:0008006" key="3">
    <source>
        <dbReference type="Google" id="ProtNLM"/>
    </source>
</evidence>
<sequence length="185" mass="20449">MLSVDKKPIVGIIGLGIFSLDFAQRCADAGYDILVGSIECIHICNATVGKIGKKARAVPLELAASADILFIFSPKEKSYLLSASLPCLAGKMVFFHQYYFQKRDIRIRANEKKLPLPLFLYKALRDADVVQIYSSLTKSACSSANCTLYYSTNCPAAAETAALFLDSINYKTPIFLNSKEYKNRP</sequence>